<dbReference type="RefSeq" id="WP_290599367.1">
    <property type="nucleotide sequence ID" value="NZ_CAKZIO010000002.1"/>
</dbReference>
<dbReference type="SUPFAM" id="SSF54637">
    <property type="entry name" value="Thioesterase/thiol ester dehydrase-isomerase"/>
    <property type="match status" value="1"/>
</dbReference>
<organism evidence="1 2">
    <name type="scientific">Lawsonella clevelandensis</name>
    <dbReference type="NCBI Taxonomy" id="1528099"/>
    <lineage>
        <taxon>Bacteria</taxon>
        <taxon>Bacillati</taxon>
        <taxon>Actinomycetota</taxon>
        <taxon>Actinomycetes</taxon>
        <taxon>Mycobacteriales</taxon>
        <taxon>Lawsonellaceae</taxon>
        <taxon>Lawsonella</taxon>
    </lineage>
</organism>
<reference evidence="1 2" key="1">
    <citation type="submission" date="2017-08" db="EMBL/GenBank/DDBJ databases">
        <title>Infants hospitalized years apart are colonized by the same room-sourced microbial strains.</title>
        <authorList>
            <person name="Brooks B."/>
            <person name="Olm M.R."/>
            <person name="Firek B.A."/>
            <person name="Baker R."/>
            <person name="Thomas B.C."/>
            <person name="Morowitz M.J."/>
            <person name="Banfield J.F."/>
        </authorList>
    </citation>
    <scope>NUCLEOTIDE SEQUENCE [LARGE SCALE GENOMIC DNA]</scope>
    <source>
        <strain evidence="1">S2_006_000_R1_57</strain>
    </source>
</reference>
<protein>
    <submittedName>
        <fullName evidence="1">Thioesterase</fullName>
    </submittedName>
</protein>
<proteinExistence type="predicted"/>
<dbReference type="EMBL" id="QFOZ01000002">
    <property type="protein sequence ID" value="PZP89383.1"/>
    <property type="molecule type" value="Genomic_DNA"/>
</dbReference>
<dbReference type="Proteomes" id="UP000248606">
    <property type="component" value="Unassembled WGS sequence"/>
</dbReference>
<dbReference type="Gene3D" id="3.10.129.10">
    <property type="entry name" value="Hotdog Thioesterase"/>
    <property type="match status" value="1"/>
</dbReference>
<evidence type="ECO:0000313" key="1">
    <source>
        <dbReference type="EMBL" id="PZP89383.1"/>
    </source>
</evidence>
<accession>A0A2W5IE59</accession>
<name>A0A2W5IE59_9ACTN</name>
<dbReference type="AlphaFoldDB" id="A0A2W5IE59"/>
<evidence type="ECO:0000313" key="2">
    <source>
        <dbReference type="Proteomes" id="UP000248606"/>
    </source>
</evidence>
<gene>
    <name evidence="1" type="ORF">DI579_02380</name>
</gene>
<comment type="caution">
    <text evidence="1">The sequence shown here is derived from an EMBL/GenBank/DDBJ whole genome shotgun (WGS) entry which is preliminary data.</text>
</comment>
<dbReference type="InterPro" id="IPR029069">
    <property type="entry name" value="HotDog_dom_sf"/>
</dbReference>
<dbReference type="CDD" id="cd00586">
    <property type="entry name" value="4HBT"/>
    <property type="match status" value="1"/>
</dbReference>
<dbReference type="Pfam" id="PF13279">
    <property type="entry name" value="4HBT_2"/>
    <property type="match status" value="1"/>
</dbReference>
<sequence length="147" mass="16805">MSNRAGNYSCELELRWSDFDQSGEATDITYIELAREARLRFVKDTWIRRGFTAPPMVVRHLEVDYLKPLLIGMETVTVDLTVQVVTSHSYTLRHELRDNRGDILAVVDCVLVPFDCEARRQVELEPAIRLMLTEYQASAKADTAGDQ</sequence>